<dbReference type="SUPFAM" id="SSF64182">
    <property type="entry name" value="DHH phosphoesterases"/>
    <property type="match status" value="1"/>
</dbReference>
<dbReference type="STRING" id="1798391.A2968_00925"/>
<dbReference type="Pfam" id="PF17768">
    <property type="entry name" value="RecJ_OB"/>
    <property type="match status" value="1"/>
</dbReference>
<dbReference type="InterPro" id="IPR051673">
    <property type="entry name" value="SSDNA_exonuclease_RecJ"/>
</dbReference>
<organism evidence="9 10">
    <name type="scientific">Candidatus Gottesmanbacteria bacterium RIFCSPLOWO2_01_FULL_42_22</name>
    <dbReference type="NCBI Taxonomy" id="1798391"/>
    <lineage>
        <taxon>Bacteria</taxon>
        <taxon>Candidatus Gottesmaniibacteriota</taxon>
    </lineage>
</organism>
<protein>
    <recommendedName>
        <fullName evidence="2">Single-stranded-DNA-specific exonuclease RecJ</fullName>
    </recommendedName>
</protein>
<dbReference type="Gene3D" id="3.90.1640.30">
    <property type="match status" value="1"/>
</dbReference>
<dbReference type="InterPro" id="IPR001667">
    <property type="entry name" value="DDH_dom"/>
</dbReference>
<evidence type="ECO:0000256" key="4">
    <source>
        <dbReference type="ARBA" id="ARBA00022801"/>
    </source>
</evidence>
<dbReference type="GO" id="GO:0006310">
    <property type="term" value="P:DNA recombination"/>
    <property type="evidence" value="ECO:0007669"/>
    <property type="project" value="InterPro"/>
</dbReference>
<dbReference type="GO" id="GO:0006281">
    <property type="term" value="P:DNA repair"/>
    <property type="evidence" value="ECO:0007669"/>
    <property type="project" value="InterPro"/>
</dbReference>
<feature type="domain" description="RecJ OB" evidence="8">
    <location>
        <begin position="451"/>
        <end position="557"/>
    </location>
</feature>
<reference evidence="9 10" key="1">
    <citation type="journal article" date="2016" name="Nat. Commun.">
        <title>Thousands of microbial genomes shed light on interconnected biogeochemical processes in an aquifer system.</title>
        <authorList>
            <person name="Anantharaman K."/>
            <person name="Brown C.T."/>
            <person name="Hug L.A."/>
            <person name="Sharon I."/>
            <person name="Castelle C.J."/>
            <person name="Probst A.J."/>
            <person name="Thomas B.C."/>
            <person name="Singh A."/>
            <person name="Wilkins M.J."/>
            <person name="Karaoz U."/>
            <person name="Brodie E.L."/>
            <person name="Williams K.H."/>
            <person name="Hubbard S.S."/>
            <person name="Banfield J.F."/>
        </authorList>
    </citation>
    <scope>NUCLEOTIDE SEQUENCE [LARGE SCALE GENOMIC DNA]</scope>
</reference>
<keyword evidence="4" id="KW-0378">Hydrolase</keyword>
<dbReference type="PANTHER" id="PTHR30255:SF2">
    <property type="entry name" value="SINGLE-STRANDED-DNA-SPECIFIC EXONUCLEASE RECJ"/>
    <property type="match status" value="1"/>
</dbReference>
<dbReference type="Pfam" id="PF01368">
    <property type="entry name" value="DHH"/>
    <property type="match status" value="1"/>
</dbReference>
<evidence type="ECO:0000313" key="9">
    <source>
        <dbReference type="EMBL" id="OGG33496.1"/>
    </source>
</evidence>
<evidence type="ECO:0000256" key="2">
    <source>
        <dbReference type="ARBA" id="ARBA00019841"/>
    </source>
</evidence>
<dbReference type="GO" id="GO:0008409">
    <property type="term" value="F:5'-3' exonuclease activity"/>
    <property type="evidence" value="ECO:0007669"/>
    <property type="project" value="InterPro"/>
</dbReference>
<dbReference type="Gene3D" id="3.10.310.30">
    <property type="match status" value="1"/>
</dbReference>
<dbReference type="InterPro" id="IPR041122">
    <property type="entry name" value="RecJ_OB"/>
</dbReference>
<keyword evidence="5 9" id="KW-0269">Exonuclease</keyword>
<name>A0A1F6B985_9BACT</name>
<evidence type="ECO:0000259" key="7">
    <source>
        <dbReference type="Pfam" id="PF02272"/>
    </source>
</evidence>
<comment type="similarity">
    <text evidence="1">Belongs to the RecJ family.</text>
</comment>
<accession>A0A1F6B985</accession>
<comment type="caution">
    <text evidence="9">The sequence shown here is derived from an EMBL/GenBank/DDBJ whole genome shotgun (WGS) entry which is preliminary data.</text>
</comment>
<evidence type="ECO:0000259" key="6">
    <source>
        <dbReference type="Pfam" id="PF01368"/>
    </source>
</evidence>
<dbReference type="InterPro" id="IPR003156">
    <property type="entry name" value="DHHA1_dom"/>
</dbReference>
<dbReference type="AlphaFoldDB" id="A0A1F6B985"/>
<dbReference type="Proteomes" id="UP000176228">
    <property type="component" value="Unassembled WGS sequence"/>
</dbReference>
<proteinExistence type="inferred from homology"/>
<sequence length="564" mass="62309">MKKWLIASRKKFSAGREVHKEIIKELLRLRGIRGKKAIDKFLNSDLKEVTWKNAGIEEKQLLKASARIQKAFKEKEQMVVYTDYDVDGITSGAIIWETIHDLGGKIMPFVPHRVTEGYGLSRSGIDKIIEQHHPKLILTVDHGISAIDEVEYAKKKGLDVIIIDHHLPPVKLPKASSIVHTTKLAAAGVCLMFAVFLYEQILGKERAEHKLETFLDLVTLATIADLVPLTGMNRSLVKRGLETLKNSKRVGLQALIVSAGLEKGKIDTYSVSHYLAPRLNATGRILHGLDSLRLICTRDRERARELAEKINTVNKDRQILTDDHTAMALKTLNLELSVNGNLGKLIFVESQNYNQGIIGLIAGKLVEQYHRPAIVVSVGEELCKASARSIAGVNIVELLRRTSKLLISVGGHPMAAGFTVRRGNLAQLKQSLITLSQEVILNKSMEETLAIDSVLDLSLVDHNLLACLESLSPFGIGNPQPVFASFSAEVAGYSRLGKEQKHLKLLVKQNSGFIEAIAFNFADLVPSLSPGVRLDLAFTVNRDSWKGRDNLILKLKDARVAAAI</sequence>
<dbReference type="PANTHER" id="PTHR30255">
    <property type="entry name" value="SINGLE-STRANDED-DNA-SPECIFIC EXONUCLEASE RECJ"/>
    <property type="match status" value="1"/>
</dbReference>
<evidence type="ECO:0000313" key="10">
    <source>
        <dbReference type="Proteomes" id="UP000176228"/>
    </source>
</evidence>
<evidence type="ECO:0000256" key="5">
    <source>
        <dbReference type="ARBA" id="ARBA00022839"/>
    </source>
</evidence>
<dbReference type="Pfam" id="PF02272">
    <property type="entry name" value="DHHA1"/>
    <property type="match status" value="1"/>
</dbReference>
<gene>
    <name evidence="9" type="ORF">A2968_00925</name>
</gene>
<dbReference type="NCBIfam" id="TIGR00644">
    <property type="entry name" value="recJ"/>
    <property type="match status" value="1"/>
</dbReference>
<feature type="domain" description="DHHA1" evidence="7">
    <location>
        <begin position="345"/>
        <end position="432"/>
    </location>
</feature>
<evidence type="ECO:0000259" key="8">
    <source>
        <dbReference type="Pfam" id="PF17768"/>
    </source>
</evidence>
<dbReference type="InterPro" id="IPR038763">
    <property type="entry name" value="DHH_sf"/>
</dbReference>
<dbReference type="GO" id="GO:0003676">
    <property type="term" value="F:nucleic acid binding"/>
    <property type="evidence" value="ECO:0007669"/>
    <property type="project" value="InterPro"/>
</dbReference>
<dbReference type="InterPro" id="IPR004610">
    <property type="entry name" value="RecJ"/>
</dbReference>
<dbReference type="EMBL" id="MFJU01000039">
    <property type="protein sequence ID" value="OGG33496.1"/>
    <property type="molecule type" value="Genomic_DNA"/>
</dbReference>
<feature type="domain" description="DDH" evidence="6">
    <location>
        <begin position="78"/>
        <end position="222"/>
    </location>
</feature>
<evidence type="ECO:0000256" key="1">
    <source>
        <dbReference type="ARBA" id="ARBA00005915"/>
    </source>
</evidence>
<evidence type="ECO:0000256" key="3">
    <source>
        <dbReference type="ARBA" id="ARBA00022722"/>
    </source>
</evidence>
<keyword evidence="3" id="KW-0540">Nuclease</keyword>